<comment type="subcellular location">
    <subcellularLocation>
        <location evidence="1 7">Cell membrane</location>
        <topology evidence="1 7">Multi-pass membrane protein</topology>
    </subcellularLocation>
</comment>
<protein>
    <submittedName>
        <fullName evidence="9">Sugar ABC transporter permease</fullName>
    </submittedName>
</protein>
<keyword evidence="5 7" id="KW-1133">Transmembrane helix</keyword>
<dbReference type="Pfam" id="PF00528">
    <property type="entry name" value="BPD_transp_1"/>
    <property type="match status" value="1"/>
</dbReference>
<evidence type="ECO:0000313" key="9">
    <source>
        <dbReference type="EMBL" id="MCW4630951.1"/>
    </source>
</evidence>
<feature type="transmembrane region" description="Helical" evidence="7">
    <location>
        <begin position="12"/>
        <end position="35"/>
    </location>
</feature>
<dbReference type="Gene3D" id="1.10.3720.10">
    <property type="entry name" value="MetI-like"/>
    <property type="match status" value="1"/>
</dbReference>
<evidence type="ECO:0000256" key="1">
    <source>
        <dbReference type="ARBA" id="ARBA00004651"/>
    </source>
</evidence>
<dbReference type="CDD" id="cd06261">
    <property type="entry name" value="TM_PBP2"/>
    <property type="match status" value="1"/>
</dbReference>
<gene>
    <name evidence="9" type="ORF">ONZ52_19310</name>
</gene>
<evidence type="ECO:0000256" key="7">
    <source>
        <dbReference type="RuleBase" id="RU363032"/>
    </source>
</evidence>
<evidence type="ECO:0000259" key="8">
    <source>
        <dbReference type="PROSITE" id="PS50928"/>
    </source>
</evidence>
<dbReference type="PROSITE" id="PS50928">
    <property type="entry name" value="ABC_TM1"/>
    <property type="match status" value="1"/>
</dbReference>
<dbReference type="RefSeq" id="WP_265220268.1">
    <property type="nucleotide sequence ID" value="NZ_JAPEUL010000009.1"/>
</dbReference>
<keyword evidence="4 7" id="KW-0812">Transmembrane</keyword>
<dbReference type="InterPro" id="IPR000515">
    <property type="entry name" value="MetI-like"/>
</dbReference>
<accession>A0ABT3KK70</accession>
<name>A0ABT3KK70_9GAMM</name>
<keyword evidence="2 7" id="KW-0813">Transport</keyword>
<keyword evidence="3" id="KW-1003">Cell membrane</keyword>
<feature type="transmembrane region" description="Helical" evidence="7">
    <location>
        <begin position="260"/>
        <end position="277"/>
    </location>
</feature>
<evidence type="ECO:0000256" key="3">
    <source>
        <dbReference type="ARBA" id="ARBA00022475"/>
    </source>
</evidence>
<feature type="transmembrane region" description="Helical" evidence="7">
    <location>
        <begin position="69"/>
        <end position="90"/>
    </location>
</feature>
<dbReference type="InterPro" id="IPR051393">
    <property type="entry name" value="ABC_transporter_permease"/>
</dbReference>
<dbReference type="SUPFAM" id="SSF160964">
    <property type="entry name" value="MalF N-terminal region-like"/>
    <property type="match status" value="1"/>
</dbReference>
<evidence type="ECO:0000313" key="10">
    <source>
        <dbReference type="Proteomes" id="UP001431181"/>
    </source>
</evidence>
<evidence type="ECO:0000256" key="2">
    <source>
        <dbReference type="ARBA" id="ARBA00022448"/>
    </source>
</evidence>
<feature type="transmembrane region" description="Helical" evidence="7">
    <location>
        <begin position="102"/>
        <end position="123"/>
    </location>
</feature>
<dbReference type="SUPFAM" id="SSF161098">
    <property type="entry name" value="MetI-like"/>
    <property type="match status" value="1"/>
</dbReference>
<comment type="caution">
    <text evidence="9">The sequence shown here is derived from an EMBL/GenBank/DDBJ whole genome shotgun (WGS) entry which is preliminary data.</text>
</comment>
<feature type="transmembrane region" description="Helical" evidence="7">
    <location>
        <begin position="195"/>
        <end position="214"/>
    </location>
</feature>
<dbReference type="PANTHER" id="PTHR30193">
    <property type="entry name" value="ABC TRANSPORTER PERMEASE PROTEIN"/>
    <property type="match status" value="1"/>
</dbReference>
<reference evidence="9" key="1">
    <citation type="submission" date="2022-11" db="EMBL/GenBank/DDBJ databases">
        <title>Marinomonas sp. nov., isolated from marine algae.</title>
        <authorList>
            <person name="Choi D.G."/>
            <person name="Kim J.M."/>
            <person name="Lee J.K."/>
            <person name="Baek J.H."/>
            <person name="Jeon C.O."/>
        </authorList>
    </citation>
    <scope>NUCLEOTIDE SEQUENCE</scope>
    <source>
        <strain evidence="9">KJ51-3</strain>
    </source>
</reference>
<dbReference type="InterPro" id="IPR035906">
    <property type="entry name" value="MetI-like_sf"/>
</dbReference>
<dbReference type="PANTHER" id="PTHR30193:SF1">
    <property type="entry name" value="ABC TRANSPORTER PERMEASE PROTEIN YESP-RELATED"/>
    <property type="match status" value="1"/>
</dbReference>
<feature type="transmembrane region" description="Helical" evidence="7">
    <location>
        <begin position="149"/>
        <end position="174"/>
    </location>
</feature>
<keyword evidence="6 7" id="KW-0472">Membrane</keyword>
<dbReference type="Proteomes" id="UP001431181">
    <property type="component" value="Unassembled WGS sequence"/>
</dbReference>
<comment type="similarity">
    <text evidence="7">Belongs to the binding-protein-dependent transport system permease family.</text>
</comment>
<feature type="domain" description="ABC transmembrane type-1" evidence="8">
    <location>
        <begin position="65"/>
        <end position="276"/>
    </location>
</feature>
<evidence type="ECO:0000256" key="6">
    <source>
        <dbReference type="ARBA" id="ARBA00023136"/>
    </source>
</evidence>
<dbReference type="EMBL" id="JAPEUL010000009">
    <property type="protein sequence ID" value="MCW4630951.1"/>
    <property type="molecule type" value="Genomic_DNA"/>
</dbReference>
<organism evidence="9 10">
    <name type="scientific">Marinomonas rhodophyticola</name>
    <dbReference type="NCBI Taxonomy" id="2992803"/>
    <lineage>
        <taxon>Bacteria</taxon>
        <taxon>Pseudomonadati</taxon>
        <taxon>Pseudomonadota</taxon>
        <taxon>Gammaproteobacteria</taxon>
        <taxon>Oceanospirillales</taxon>
        <taxon>Oceanospirillaceae</taxon>
        <taxon>Marinomonas</taxon>
    </lineage>
</organism>
<evidence type="ECO:0000256" key="4">
    <source>
        <dbReference type="ARBA" id="ARBA00022692"/>
    </source>
</evidence>
<keyword evidence="10" id="KW-1185">Reference proteome</keyword>
<sequence length="296" mass="33531">MYENHRLGLLYISPYIIGLLIFTAFPFLSSLIISFTDYDLINPPEYIGLDNYRYMLDDDTFYQSMGVTFAYVFLTIPLKLAFALFIAFVLNFKLRGIKFFRTAYYIPSILGSSVAIAVLWRAIFSLDGLLNSFLGLFGVEAISWLGEPVFAMFSVTLLRVWQFGSAMVIFLAALQSVPQSQYEAAMIDGASKWQMFTKITVPLITPVIFFNFIMQTTQAFQEFTAPYVITGGGPAKSTYLFSLYIYETAFKYFDLGYGSALAWVLFLAVAIFTAISFKSSKYWVFYSGDKGVNNNE</sequence>
<proteinExistence type="inferred from homology"/>
<evidence type="ECO:0000256" key="5">
    <source>
        <dbReference type="ARBA" id="ARBA00022989"/>
    </source>
</evidence>